<reference evidence="3 4" key="1">
    <citation type="submission" date="2019-03" db="EMBL/GenBank/DDBJ databases">
        <title>Genomic Encyclopedia of Type Strains, Phase IV (KMG-IV): sequencing the most valuable type-strain genomes for metagenomic binning, comparative biology and taxonomic classification.</title>
        <authorList>
            <person name="Goeker M."/>
        </authorList>
    </citation>
    <scope>NUCLEOTIDE SEQUENCE [LARGE SCALE GENOMIC DNA]</scope>
    <source>
        <strain evidence="3 4">DSM 25964</strain>
    </source>
</reference>
<dbReference type="RefSeq" id="WP_208321223.1">
    <property type="nucleotide sequence ID" value="NZ_SORI01000054.1"/>
</dbReference>
<protein>
    <submittedName>
        <fullName evidence="3">DDE family transposase</fullName>
    </submittedName>
</protein>
<gene>
    <name evidence="3" type="ORF">C8D99_1541</name>
</gene>
<proteinExistence type="predicted"/>
<dbReference type="Pfam" id="PF13701">
    <property type="entry name" value="DDE_Tnp_1_4"/>
    <property type="match status" value="1"/>
</dbReference>
<feature type="non-terminal residue" evidence="3">
    <location>
        <position position="1"/>
    </location>
</feature>
<accession>A0A4V3HF69</accession>
<name>A0A4V3HF69_9BACT</name>
<feature type="domain" description="Transposase DDE" evidence="2">
    <location>
        <begin position="420"/>
        <end position="536"/>
    </location>
</feature>
<feature type="region of interest" description="Disordered" evidence="1">
    <location>
        <begin position="338"/>
        <end position="359"/>
    </location>
</feature>
<dbReference type="InterPro" id="IPR025668">
    <property type="entry name" value="Tnp_DDE_dom"/>
</dbReference>
<evidence type="ECO:0000313" key="3">
    <source>
        <dbReference type="EMBL" id="TDY51691.1"/>
    </source>
</evidence>
<dbReference type="Proteomes" id="UP000295066">
    <property type="component" value="Unassembled WGS sequence"/>
</dbReference>
<evidence type="ECO:0000256" key="1">
    <source>
        <dbReference type="SAM" id="MobiDB-lite"/>
    </source>
</evidence>
<sequence length="540" mass="60272">TLHQRGAFIMTEKAKKIHIELKSGESGITSFAGLWPAVELFRKSGLPEVIDSAVGARSSRGYRDSEHILSLILLHLSGGSAADHLSFLKEKLSFEKLGISVPSPSALRTWLNEFHNGEEDGKRGMGKAFIPEENGHLRGLGTVLSGLFAFAAAHSPREHITLDQDATFIETEERGANWNYKGQKSYQALNTYCPEYDLVAGSRYGDGNVPPGWKQQEELERILESLPEEVKGVSVRSDSAGYQTDLLTWCTEGKHGRFGYIPVGISCPVGEEFKKAVRAVPEEDWKPLDRKERDGKQEGNGTVLEWAEIVYVPAGLGRKKHGRDYRFLAVRERWDGRLPSEKERQEDRTTEPEAEAVSSPGDQLYFTEAIRLLEEEVPGVKRLHLLELGGRIYKTFGIVTNIEDGADGGIFGYGKGAPMDGEKIIRWQRKRSGKAEEIHHILKDELGGGHVPSKRFGANAAWWTIAVLALNLHNLLKHILLPEDYGKSRPKSLRFLLYTMVGKIVTHGRRIVLKIWTGDRGGSLFASVMERLELLQSMPD</sequence>
<dbReference type="AlphaFoldDB" id="A0A4V3HF69"/>
<keyword evidence="4" id="KW-1185">Reference proteome</keyword>
<comment type="caution">
    <text evidence="3">The sequence shown here is derived from an EMBL/GenBank/DDBJ whole genome shotgun (WGS) entry which is preliminary data.</text>
</comment>
<dbReference type="EMBL" id="SORI01000054">
    <property type="protein sequence ID" value="TDY51691.1"/>
    <property type="molecule type" value="Genomic_DNA"/>
</dbReference>
<evidence type="ECO:0000259" key="2">
    <source>
        <dbReference type="Pfam" id="PF13701"/>
    </source>
</evidence>
<organism evidence="3 4">
    <name type="scientific">Aminivibrio pyruvatiphilus</name>
    <dbReference type="NCBI Taxonomy" id="1005740"/>
    <lineage>
        <taxon>Bacteria</taxon>
        <taxon>Thermotogati</taxon>
        <taxon>Synergistota</taxon>
        <taxon>Synergistia</taxon>
        <taxon>Synergistales</taxon>
        <taxon>Aminobacteriaceae</taxon>
        <taxon>Aminivibrio</taxon>
    </lineage>
</organism>
<evidence type="ECO:0000313" key="4">
    <source>
        <dbReference type="Proteomes" id="UP000295066"/>
    </source>
</evidence>
<feature type="compositionally biased region" description="Basic and acidic residues" evidence="1">
    <location>
        <begin position="338"/>
        <end position="351"/>
    </location>
</feature>